<feature type="region of interest" description="Disordered" evidence="1">
    <location>
        <begin position="1"/>
        <end position="33"/>
    </location>
</feature>
<dbReference type="AlphaFoldDB" id="A0A5N6SZC7"/>
<name>A0A5N6SZC7_ASPPS</name>
<sequence>MSKVQVPSNKPNVNSQSHVINTSASTSGKKSQLRKAINSTSNIFSQTTRTAMAPVTIPQFLLPRGIPSTRAFQSLTRANVTHHRIRPTTRRCASDNSKPRVLEQPDKFRPPSHPARRVVQTRNGRVIGREPINYGPKLTEKEREEQKRKQYPNMFPPEGTVMHKFLTNRWIHIWIAMSVLTTLATFTFTTNFKRSSPFAHLLPSWSDLLWHPIDTISQALAVFRMHVQHTSVQTREKRHQRIEDAEKRRQYRIAHGLEEPTEEQGKAETEVVDDQSPIAADAETKQGSGEYVDWEGKKKPVKKWLGIW</sequence>
<accession>A0A5N6SZC7</accession>
<keyword evidence="2" id="KW-0472">Membrane</keyword>
<dbReference type="GeneID" id="43638139"/>
<keyword evidence="4" id="KW-1185">Reference proteome</keyword>
<feature type="compositionally biased region" description="Polar residues" evidence="1">
    <location>
        <begin position="1"/>
        <end position="30"/>
    </location>
</feature>
<reference evidence="3 4" key="1">
    <citation type="submission" date="2019-04" db="EMBL/GenBank/DDBJ databases">
        <title>Friends and foes A comparative genomics study of 23 Aspergillus species from section Flavi.</title>
        <authorList>
            <consortium name="DOE Joint Genome Institute"/>
            <person name="Kjaerbolling I."/>
            <person name="Vesth T."/>
            <person name="Frisvad J.C."/>
            <person name="Nybo J.L."/>
            <person name="Theobald S."/>
            <person name="Kildgaard S."/>
            <person name="Isbrandt T."/>
            <person name="Kuo A."/>
            <person name="Sato A."/>
            <person name="Lyhne E.K."/>
            <person name="Kogle M.E."/>
            <person name="Wiebenga A."/>
            <person name="Kun R.S."/>
            <person name="Lubbers R.J."/>
            <person name="Makela M.R."/>
            <person name="Barry K."/>
            <person name="Chovatia M."/>
            <person name="Clum A."/>
            <person name="Daum C."/>
            <person name="Haridas S."/>
            <person name="He G."/>
            <person name="LaButti K."/>
            <person name="Lipzen A."/>
            <person name="Mondo S."/>
            <person name="Riley R."/>
            <person name="Salamov A."/>
            <person name="Simmons B.A."/>
            <person name="Magnuson J.K."/>
            <person name="Henrissat B."/>
            <person name="Mortensen U.H."/>
            <person name="Larsen T.O."/>
            <person name="Devries R.P."/>
            <person name="Grigoriev I.V."/>
            <person name="Machida M."/>
            <person name="Baker S.E."/>
            <person name="Andersen M.R."/>
        </authorList>
    </citation>
    <scope>NUCLEOTIDE SEQUENCE [LARGE SCALE GENOMIC DNA]</scope>
    <source>
        <strain evidence="3 4">CBS 117625</strain>
    </source>
</reference>
<gene>
    <name evidence="3" type="ORF">BDV38DRAFT_240752</name>
</gene>
<proteinExistence type="predicted"/>
<keyword evidence="2" id="KW-1133">Transmembrane helix</keyword>
<evidence type="ECO:0000256" key="2">
    <source>
        <dbReference type="SAM" id="Phobius"/>
    </source>
</evidence>
<feature type="compositionally biased region" description="Basic and acidic residues" evidence="1">
    <location>
        <begin position="97"/>
        <end position="109"/>
    </location>
</feature>
<dbReference type="RefSeq" id="XP_031916045.1">
    <property type="nucleotide sequence ID" value="XM_032053929.1"/>
</dbReference>
<evidence type="ECO:0000256" key="1">
    <source>
        <dbReference type="SAM" id="MobiDB-lite"/>
    </source>
</evidence>
<dbReference type="Proteomes" id="UP000325672">
    <property type="component" value="Unassembled WGS sequence"/>
</dbReference>
<feature type="region of interest" description="Disordered" evidence="1">
    <location>
        <begin position="79"/>
        <end position="116"/>
    </location>
</feature>
<feature type="region of interest" description="Disordered" evidence="1">
    <location>
        <begin position="255"/>
        <end position="277"/>
    </location>
</feature>
<evidence type="ECO:0000313" key="4">
    <source>
        <dbReference type="Proteomes" id="UP000325672"/>
    </source>
</evidence>
<dbReference type="OrthoDB" id="5397827at2759"/>
<feature type="compositionally biased region" description="Basic and acidic residues" evidence="1">
    <location>
        <begin position="255"/>
        <end position="269"/>
    </location>
</feature>
<evidence type="ECO:0000313" key="3">
    <source>
        <dbReference type="EMBL" id="KAE8139982.1"/>
    </source>
</evidence>
<feature type="transmembrane region" description="Helical" evidence="2">
    <location>
        <begin position="170"/>
        <end position="188"/>
    </location>
</feature>
<dbReference type="EMBL" id="ML743563">
    <property type="protein sequence ID" value="KAE8139982.1"/>
    <property type="molecule type" value="Genomic_DNA"/>
</dbReference>
<protein>
    <submittedName>
        <fullName evidence="3">Uncharacterized protein</fullName>
    </submittedName>
</protein>
<organism evidence="3 4">
    <name type="scientific">Aspergillus pseudotamarii</name>
    <dbReference type="NCBI Taxonomy" id="132259"/>
    <lineage>
        <taxon>Eukaryota</taxon>
        <taxon>Fungi</taxon>
        <taxon>Dikarya</taxon>
        <taxon>Ascomycota</taxon>
        <taxon>Pezizomycotina</taxon>
        <taxon>Eurotiomycetes</taxon>
        <taxon>Eurotiomycetidae</taxon>
        <taxon>Eurotiales</taxon>
        <taxon>Aspergillaceae</taxon>
        <taxon>Aspergillus</taxon>
        <taxon>Aspergillus subgen. Circumdati</taxon>
    </lineage>
</organism>
<feature type="compositionally biased region" description="Basic residues" evidence="1">
    <location>
        <begin position="80"/>
        <end position="89"/>
    </location>
</feature>
<keyword evidence="2" id="KW-0812">Transmembrane</keyword>